<dbReference type="PANTHER" id="PTHR33447">
    <property type="entry name" value="GLUTATHIONE GAMMA-GLUTAMYLCYSTEINYLTRANSFERASE"/>
    <property type="match status" value="1"/>
</dbReference>
<dbReference type="GO" id="GO:0016756">
    <property type="term" value="F:glutathione gamma-glutamylcysteinyltransferase activity"/>
    <property type="evidence" value="ECO:0007669"/>
    <property type="project" value="UniProtKB-EC"/>
</dbReference>
<keyword evidence="4" id="KW-0479">Metal-binding</keyword>
<dbReference type="GO" id="GO:0046872">
    <property type="term" value="F:metal ion binding"/>
    <property type="evidence" value="ECO:0007669"/>
    <property type="project" value="UniProtKB-KW"/>
</dbReference>
<proteinExistence type="predicted"/>
<dbReference type="GO" id="GO:0010038">
    <property type="term" value="P:response to metal ion"/>
    <property type="evidence" value="ECO:0007669"/>
    <property type="project" value="InterPro"/>
</dbReference>
<sequence>MASRTFSFARHATKSISTHNINKFTRSWFPTTSQIHRQVTTVVNATNATYPPYLPLFAFVAPKPLVNLVDFTSTEGKRLFRGAMDQGQAESFFKLMGNFSTQSSPALAGVSSLAMALNALEIDPKRIWKGNWRWFSGDQLKTCSPKESVYKRGIPFDEFTCLAQTHCSVEPKRASVGGYNQFLVDLERVTSNPDSQMVVNYARSHLGQQGEGHFSPIGGHNTKDGMTLIMDVARVKYPSVWVDSRTLYESMLLQEESGGSRGYFVLTPGQQINSAASSSTGGGSAANRPLKCNQCSRLCSKKKRSS</sequence>
<evidence type="ECO:0000256" key="2">
    <source>
        <dbReference type="ARBA" id="ARBA00022539"/>
    </source>
</evidence>
<dbReference type="EMBL" id="KV440997">
    <property type="protein sequence ID" value="OAD67940.1"/>
    <property type="molecule type" value="Genomic_DNA"/>
</dbReference>
<reference evidence="7" key="1">
    <citation type="submission" date="2015-06" db="EMBL/GenBank/DDBJ databases">
        <title>Expansion of signal transduction pathways in fungi by whole-genome duplication.</title>
        <authorList>
            <consortium name="DOE Joint Genome Institute"/>
            <person name="Corrochano L.M."/>
            <person name="Kuo A."/>
            <person name="Marcet-Houben M."/>
            <person name="Polaino S."/>
            <person name="Salamov A."/>
            <person name="Villalobos J.M."/>
            <person name="Alvarez M.I."/>
            <person name="Avalos J."/>
            <person name="Benito E.P."/>
            <person name="Benoit I."/>
            <person name="Burger G."/>
            <person name="Camino L.P."/>
            <person name="Canovas D."/>
            <person name="Cerda-Olmedo E."/>
            <person name="Cheng J.-F."/>
            <person name="Dominguez A."/>
            <person name="Elias M."/>
            <person name="Eslava A.P."/>
            <person name="Glaser F."/>
            <person name="Grimwood J."/>
            <person name="Gutierrez G."/>
            <person name="Heitman J."/>
            <person name="Henrissat B."/>
            <person name="Iturriaga E.A."/>
            <person name="Lang B.F."/>
            <person name="Lavin J.L."/>
            <person name="Lee S."/>
            <person name="Li W."/>
            <person name="Lindquist E."/>
            <person name="Lopez-Garcia S."/>
            <person name="Luque E.M."/>
            <person name="Marcos A.T."/>
            <person name="Martin J."/>
            <person name="McCluskey K."/>
            <person name="Medina H.R."/>
            <person name="Miralles-Duran A."/>
            <person name="Miyazaki A."/>
            <person name="Munoz-Torres E."/>
            <person name="Oguiza J.A."/>
            <person name="Ohm R."/>
            <person name="Olmedo M."/>
            <person name="Orejas M."/>
            <person name="Ortiz-Castellanos L."/>
            <person name="Pisabarro A.G."/>
            <person name="Rodriguez-Romero J."/>
            <person name="Ruiz-Herrera J."/>
            <person name="Ruiz-Vazquez R."/>
            <person name="Sanz C."/>
            <person name="Schackwitz W."/>
            <person name="Schmutz J."/>
            <person name="Shahriari M."/>
            <person name="Shelest E."/>
            <person name="Silva-Franco F."/>
            <person name="Soanes D."/>
            <person name="Syed K."/>
            <person name="Tagua V.G."/>
            <person name="Talbot N.J."/>
            <person name="Thon M."/>
            <person name="De vries R.P."/>
            <person name="Wiebenga A."/>
            <person name="Yadav J.S."/>
            <person name="Braun E.L."/>
            <person name="Baker S."/>
            <person name="Garre V."/>
            <person name="Horwitz B."/>
            <person name="Torres-Martinez S."/>
            <person name="Idnurm A."/>
            <person name="Herrera-Estrella A."/>
            <person name="Gabaldon T."/>
            <person name="Grigoriev I.V."/>
        </authorList>
    </citation>
    <scope>NUCLEOTIDE SEQUENCE [LARGE SCALE GENOMIC DNA]</scope>
    <source>
        <strain evidence="7">NRRL 1555(-)</strain>
    </source>
</reference>
<evidence type="ECO:0000259" key="5">
    <source>
        <dbReference type="PROSITE" id="PS51443"/>
    </source>
</evidence>
<dbReference type="VEuPathDB" id="FungiDB:PHYBLDRAFT_188910"/>
<dbReference type="InterPro" id="IPR038156">
    <property type="entry name" value="PCS_N_sf"/>
</dbReference>
<protein>
    <recommendedName>
        <fullName evidence="1">glutathione gamma-glutamylcysteinyltransferase</fullName>
        <ecNumber evidence="1">2.3.2.15</ecNumber>
    </recommendedName>
</protein>
<dbReference type="FunFam" id="3.90.70.30:FF:000001">
    <property type="entry name" value="Glutathione gamma-glutamylcysteinyltransferase 1"/>
    <property type="match status" value="1"/>
</dbReference>
<dbReference type="Proteomes" id="UP000077315">
    <property type="component" value="Unassembled WGS sequence"/>
</dbReference>
<keyword evidence="7" id="KW-1185">Reference proteome</keyword>
<accession>A0A163D105</accession>
<evidence type="ECO:0000256" key="3">
    <source>
        <dbReference type="ARBA" id="ARBA00022679"/>
    </source>
</evidence>
<evidence type="ECO:0000256" key="1">
    <source>
        <dbReference type="ARBA" id="ARBA00012468"/>
    </source>
</evidence>
<dbReference type="GeneID" id="29000488"/>
<gene>
    <name evidence="6" type="ORF">PHYBLDRAFT_188910</name>
</gene>
<dbReference type="RefSeq" id="XP_018285980.1">
    <property type="nucleotide sequence ID" value="XM_018439582.1"/>
</dbReference>
<dbReference type="OrthoDB" id="448954at2759"/>
<dbReference type="InterPro" id="IPR007719">
    <property type="entry name" value="PCS_N"/>
</dbReference>
<dbReference type="SUPFAM" id="SSF54001">
    <property type="entry name" value="Cysteine proteinases"/>
    <property type="match status" value="1"/>
</dbReference>
<keyword evidence="3" id="KW-0808">Transferase</keyword>
<evidence type="ECO:0000256" key="4">
    <source>
        <dbReference type="ARBA" id="ARBA00022723"/>
    </source>
</evidence>
<evidence type="ECO:0000313" key="6">
    <source>
        <dbReference type="EMBL" id="OAD67940.1"/>
    </source>
</evidence>
<evidence type="ECO:0000313" key="7">
    <source>
        <dbReference type="Proteomes" id="UP000077315"/>
    </source>
</evidence>
<dbReference type="Pfam" id="PF05023">
    <property type="entry name" value="Phytochelatin"/>
    <property type="match status" value="1"/>
</dbReference>
<dbReference type="InterPro" id="IPR038765">
    <property type="entry name" value="Papain-like_cys_pep_sf"/>
</dbReference>
<name>A0A163D105_PHYB8</name>
<dbReference type="EC" id="2.3.2.15" evidence="1"/>
<dbReference type="Gene3D" id="3.90.70.30">
    <property type="entry name" value="Phytochelatin synthase, N-terminal domain"/>
    <property type="match status" value="1"/>
</dbReference>
<dbReference type="InParanoid" id="A0A163D105"/>
<dbReference type="AlphaFoldDB" id="A0A163D105"/>
<organism evidence="6 7">
    <name type="scientific">Phycomyces blakesleeanus (strain ATCC 8743b / DSM 1359 / FGSC 10004 / NBRC 33097 / NRRL 1555)</name>
    <dbReference type="NCBI Taxonomy" id="763407"/>
    <lineage>
        <taxon>Eukaryota</taxon>
        <taxon>Fungi</taxon>
        <taxon>Fungi incertae sedis</taxon>
        <taxon>Mucoromycota</taxon>
        <taxon>Mucoromycotina</taxon>
        <taxon>Mucoromycetes</taxon>
        <taxon>Mucorales</taxon>
        <taxon>Phycomycetaceae</taxon>
        <taxon>Phycomyces</taxon>
    </lineage>
</organism>
<keyword evidence="2" id="KW-0104">Cadmium</keyword>
<dbReference type="GO" id="GO:0046938">
    <property type="term" value="P:phytochelatin biosynthetic process"/>
    <property type="evidence" value="ECO:0007669"/>
    <property type="project" value="InterPro"/>
</dbReference>
<feature type="domain" description="Peptidase C83" evidence="5">
    <location>
        <begin position="51"/>
        <end position="271"/>
    </location>
</feature>
<dbReference type="InterPro" id="IPR040409">
    <property type="entry name" value="PCS-like"/>
</dbReference>
<dbReference type="PROSITE" id="PS51443">
    <property type="entry name" value="PCS"/>
    <property type="match status" value="1"/>
</dbReference>